<feature type="compositionally biased region" description="Basic residues" evidence="1">
    <location>
        <begin position="85"/>
        <end position="98"/>
    </location>
</feature>
<feature type="region of interest" description="Disordered" evidence="1">
    <location>
        <begin position="60"/>
        <end position="98"/>
    </location>
</feature>
<evidence type="ECO:0000256" key="1">
    <source>
        <dbReference type="SAM" id="MobiDB-lite"/>
    </source>
</evidence>
<evidence type="ECO:0000313" key="3">
    <source>
        <dbReference type="Proteomes" id="UP000572407"/>
    </source>
</evidence>
<dbReference type="Proteomes" id="UP000572407">
    <property type="component" value="Unassembled WGS sequence"/>
</dbReference>
<dbReference type="AlphaFoldDB" id="A0A7V8RLD0"/>
<name>A0A7V8RLD0_9PSED</name>
<comment type="caution">
    <text evidence="2">The sequence shown here is derived from an EMBL/GenBank/DDBJ whole genome shotgun (WGS) entry which is preliminary data.</text>
</comment>
<feature type="compositionally biased region" description="Basic and acidic residues" evidence="1">
    <location>
        <begin position="67"/>
        <end position="84"/>
    </location>
</feature>
<evidence type="ECO:0000313" key="2">
    <source>
        <dbReference type="EMBL" id="MBA1378626.1"/>
    </source>
</evidence>
<accession>A0A7V8RLD0</accession>
<gene>
    <name evidence="2" type="ORF">FHK92_12490</name>
</gene>
<proteinExistence type="predicted"/>
<reference evidence="2 3" key="1">
    <citation type="submission" date="2019-06" db="EMBL/GenBank/DDBJ databases">
        <title>Analysis of the biodiversity of Brassica napus bacterial endophytes for the selection of potential efficient biofertilizers for rapeseed crops.</title>
        <authorList>
            <person name="Jimenez-Gomez A."/>
            <person name="Saati-Santamaria Z."/>
            <person name="Menendez E."/>
            <person name="Rivas R."/>
            <person name="Mateos P.F."/>
            <person name="Velazquez E."/>
            <person name="Garcia-Fraile P."/>
        </authorList>
    </citation>
    <scope>NUCLEOTIDE SEQUENCE [LARGE SCALE GENOMIC DNA]</scope>
    <source>
        <strain evidence="2 3">CDVBN10</strain>
    </source>
</reference>
<dbReference type="EMBL" id="VDLV01000013">
    <property type="protein sequence ID" value="MBA1378626.1"/>
    <property type="molecule type" value="Genomic_DNA"/>
</dbReference>
<sequence length="98" mass="11001">MRRIVCRRFGASICRRAVATGCKNDRGIAESVNPRQWAATGPLRPSVIYPALAPESAAPLAFTGFERQPDEIDSSRPGIDQHRRPPDRRHRAQPLRRS</sequence>
<protein>
    <submittedName>
        <fullName evidence="2">Uncharacterized protein</fullName>
    </submittedName>
</protein>
<organism evidence="2 3">
    <name type="scientific">Pseudomonas brassicacearum subsp. neoaurantiaca</name>
    <dbReference type="NCBI Taxonomy" id="494916"/>
    <lineage>
        <taxon>Bacteria</taxon>
        <taxon>Pseudomonadati</taxon>
        <taxon>Pseudomonadota</taxon>
        <taxon>Gammaproteobacteria</taxon>
        <taxon>Pseudomonadales</taxon>
        <taxon>Pseudomonadaceae</taxon>
        <taxon>Pseudomonas</taxon>
    </lineage>
</organism>